<dbReference type="EMBL" id="BMAT01000729">
    <property type="protein sequence ID" value="GFR72029.1"/>
    <property type="molecule type" value="Genomic_DNA"/>
</dbReference>
<reference evidence="12 13" key="1">
    <citation type="journal article" date="2021" name="Elife">
        <title>Chloroplast acquisition without the gene transfer in kleptoplastic sea slugs, Plakobranchus ocellatus.</title>
        <authorList>
            <person name="Maeda T."/>
            <person name="Takahashi S."/>
            <person name="Yoshida T."/>
            <person name="Shimamura S."/>
            <person name="Takaki Y."/>
            <person name="Nagai Y."/>
            <person name="Toyoda A."/>
            <person name="Suzuki Y."/>
            <person name="Arimoto A."/>
            <person name="Ishii H."/>
            <person name="Satoh N."/>
            <person name="Nishiyama T."/>
            <person name="Hasebe M."/>
            <person name="Maruyama T."/>
            <person name="Minagawa J."/>
            <person name="Obokata J."/>
            <person name="Shigenobu S."/>
        </authorList>
    </citation>
    <scope>NUCLEOTIDE SEQUENCE [LARGE SCALE GENOMIC DNA]</scope>
</reference>
<dbReference type="AlphaFoldDB" id="A0AAV4FFD1"/>
<dbReference type="GO" id="GO:0005272">
    <property type="term" value="F:sodium channel activity"/>
    <property type="evidence" value="ECO:0007669"/>
    <property type="project" value="UniProtKB-KW"/>
</dbReference>
<keyword evidence="8" id="KW-0472">Membrane</keyword>
<organism evidence="12 13">
    <name type="scientific">Elysia marginata</name>
    <dbReference type="NCBI Taxonomy" id="1093978"/>
    <lineage>
        <taxon>Eukaryota</taxon>
        <taxon>Metazoa</taxon>
        <taxon>Spiralia</taxon>
        <taxon>Lophotrochozoa</taxon>
        <taxon>Mollusca</taxon>
        <taxon>Gastropoda</taxon>
        <taxon>Heterobranchia</taxon>
        <taxon>Euthyneura</taxon>
        <taxon>Panpulmonata</taxon>
        <taxon>Sacoglossa</taxon>
        <taxon>Placobranchoidea</taxon>
        <taxon>Plakobranchidae</taxon>
        <taxon>Elysia</taxon>
    </lineage>
</organism>
<evidence type="ECO:0000256" key="9">
    <source>
        <dbReference type="ARBA" id="ARBA00023201"/>
    </source>
</evidence>
<dbReference type="InterPro" id="IPR001873">
    <property type="entry name" value="ENaC"/>
</dbReference>
<evidence type="ECO:0000256" key="11">
    <source>
        <dbReference type="RuleBase" id="RU000679"/>
    </source>
</evidence>
<dbReference type="GO" id="GO:0016020">
    <property type="term" value="C:membrane"/>
    <property type="evidence" value="ECO:0007669"/>
    <property type="project" value="UniProtKB-SubCell"/>
</dbReference>
<dbReference type="Proteomes" id="UP000762676">
    <property type="component" value="Unassembled WGS sequence"/>
</dbReference>
<dbReference type="Gene3D" id="2.60.470.10">
    <property type="entry name" value="Acid-sensing ion channels like domains"/>
    <property type="match status" value="1"/>
</dbReference>
<keyword evidence="13" id="KW-1185">Reference proteome</keyword>
<keyword evidence="3 11" id="KW-0894">Sodium channel</keyword>
<comment type="subcellular location">
    <subcellularLocation>
        <location evidence="1">Membrane</location>
        <topology evidence="1">Multi-pass membrane protein</topology>
    </subcellularLocation>
</comment>
<keyword evidence="2 11" id="KW-0813">Transport</keyword>
<evidence type="ECO:0000256" key="2">
    <source>
        <dbReference type="ARBA" id="ARBA00022448"/>
    </source>
</evidence>
<evidence type="ECO:0000256" key="5">
    <source>
        <dbReference type="ARBA" id="ARBA00022989"/>
    </source>
</evidence>
<keyword evidence="10 11" id="KW-0407">Ion channel</keyword>
<sequence length="151" mass="16980">MDDFRESSLHADILKMRHKEFMSLGTRTVEETFRMCLWQGQAINCSQYISQVFTEAQMCYQFNGQLSGGKMVIRPGYSGGFQAVFTINVAGHTNSVNSDSGYRLILHDDPRHMHFSASTLLLSPGFLHHISLQKHTVGVHTASPRNSPTFT</sequence>
<evidence type="ECO:0000313" key="13">
    <source>
        <dbReference type="Proteomes" id="UP000762676"/>
    </source>
</evidence>
<dbReference type="Pfam" id="PF00858">
    <property type="entry name" value="ASC"/>
    <property type="match status" value="1"/>
</dbReference>
<evidence type="ECO:0000256" key="10">
    <source>
        <dbReference type="ARBA" id="ARBA00023303"/>
    </source>
</evidence>
<evidence type="ECO:0000256" key="8">
    <source>
        <dbReference type="ARBA" id="ARBA00023136"/>
    </source>
</evidence>
<proteinExistence type="inferred from homology"/>
<comment type="similarity">
    <text evidence="11">Belongs to the amiloride-sensitive sodium channel (TC 1.A.6) family.</text>
</comment>
<evidence type="ECO:0000256" key="1">
    <source>
        <dbReference type="ARBA" id="ARBA00004141"/>
    </source>
</evidence>
<comment type="caution">
    <text evidence="12">The sequence shown here is derived from an EMBL/GenBank/DDBJ whole genome shotgun (WGS) entry which is preliminary data.</text>
</comment>
<keyword evidence="7 11" id="KW-0406">Ion transport</keyword>
<keyword evidence="5" id="KW-1133">Transmembrane helix</keyword>
<keyword evidence="9 11" id="KW-0739">Sodium transport</keyword>
<evidence type="ECO:0000256" key="3">
    <source>
        <dbReference type="ARBA" id="ARBA00022461"/>
    </source>
</evidence>
<evidence type="ECO:0008006" key="14">
    <source>
        <dbReference type="Google" id="ProtNLM"/>
    </source>
</evidence>
<gene>
    <name evidence="12" type="ORF">ElyMa_000368300</name>
</gene>
<evidence type="ECO:0000256" key="6">
    <source>
        <dbReference type="ARBA" id="ARBA00023053"/>
    </source>
</evidence>
<protein>
    <recommendedName>
        <fullName evidence="14">Apple domain-containing protein</fullName>
    </recommendedName>
</protein>
<evidence type="ECO:0000256" key="7">
    <source>
        <dbReference type="ARBA" id="ARBA00023065"/>
    </source>
</evidence>
<evidence type="ECO:0000256" key="4">
    <source>
        <dbReference type="ARBA" id="ARBA00022692"/>
    </source>
</evidence>
<keyword evidence="4 11" id="KW-0812">Transmembrane</keyword>
<evidence type="ECO:0000313" key="12">
    <source>
        <dbReference type="EMBL" id="GFR72029.1"/>
    </source>
</evidence>
<accession>A0AAV4FFD1</accession>
<name>A0AAV4FFD1_9GAST</name>
<keyword evidence="6" id="KW-0915">Sodium</keyword>